<accession>N1WRG5</accession>
<dbReference type="PANTHER" id="PTHR48098:SF6">
    <property type="entry name" value="FERRI-BACILLIBACTIN ESTERASE BESA"/>
    <property type="match status" value="1"/>
</dbReference>
<dbReference type="eggNOG" id="COG2819">
    <property type="taxonomic scope" value="Bacteria"/>
</dbReference>
<reference evidence="2 3" key="1">
    <citation type="journal article" date="2014" name="Genome Biol. Evol.">
        <title>Extensive gene acquisition in the extremely psychrophilic bacterial species Psychroflexus torquis and the link to sea-ice ecosystem specialism.</title>
        <authorList>
            <person name="Feng S."/>
            <person name="Powell S.M."/>
            <person name="Wilson R."/>
            <person name="Bowman J.P."/>
        </authorList>
    </citation>
    <scope>NUCLEOTIDE SEQUENCE [LARGE SCALE GENOMIC DNA]</scope>
    <source>
        <strain evidence="2 3">ACAM 44</strain>
    </source>
</reference>
<dbReference type="Proteomes" id="UP000012317">
    <property type="component" value="Unassembled WGS sequence"/>
</dbReference>
<feature type="chain" id="PRO_5004113301" evidence="1">
    <location>
        <begin position="28"/>
        <end position="468"/>
    </location>
</feature>
<comment type="caution">
    <text evidence="2">The sequence shown here is derived from an EMBL/GenBank/DDBJ whole genome shotgun (WGS) entry which is preliminary data.</text>
</comment>
<sequence>TLPVIMKKTLRIYITLCFLLIAFDSFSQNSTEIKSDTLTKNIASEYFESERKVKIFIPKNYTTKKKYPVIYTLDGYGLFHITSSYAHYLMEYDIIPQSIVVSIYHNNRNYETNPNYGNDINVPVIDFLEGSEKLKNHLIKEVKPLIEEEFSTSKYSVLIGHSNTATFVNEMISEKENNFNSFIAITPDLLSDQIIFLKEYLNNNKSKISYFVSSGLKDDTFRLETGKKLDTVFKNINGNFKGLFKSYDAGHLDLVPKSLNDALMFSFSEYRNFSNVHNLILEPDFSIKKFINNIIENQSETYGIESELNEDDFFYLSDIVAKSKNKTLVKEILDISEQNSFYPKDHLYSDKAQSYEYAGFYEDALMNWKLQIENGYHENTFYFERPFQLLTQNLNRPKEGIELLEMAIKKYPKGELTFRYLIAETILENQLSKSKGLKNINFCITNFRTNKKFTLEDAEELKSRLAKK</sequence>
<dbReference type="AlphaFoldDB" id="N1WRG5"/>
<dbReference type="PANTHER" id="PTHR48098">
    <property type="entry name" value="ENTEROCHELIN ESTERASE-RELATED"/>
    <property type="match status" value="1"/>
</dbReference>
<dbReference type="EMBL" id="APLF01000045">
    <property type="protein sequence ID" value="EMY79837.1"/>
    <property type="molecule type" value="Genomic_DNA"/>
</dbReference>
<feature type="non-terminal residue" evidence="2">
    <location>
        <position position="1"/>
    </location>
</feature>
<dbReference type="RefSeq" id="WP_003446515.1">
    <property type="nucleotide sequence ID" value="NZ_APLF01000045.1"/>
</dbReference>
<organism evidence="2 3">
    <name type="scientific">Psychroflexus gondwanensis ACAM 44</name>
    <dbReference type="NCBI Taxonomy" id="1189619"/>
    <lineage>
        <taxon>Bacteria</taxon>
        <taxon>Pseudomonadati</taxon>
        <taxon>Bacteroidota</taxon>
        <taxon>Flavobacteriia</taxon>
        <taxon>Flavobacteriales</taxon>
        <taxon>Flavobacteriaceae</taxon>
        <taxon>Psychroflexus</taxon>
    </lineage>
</organism>
<protein>
    <submittedName>
        <fullName evidence="2">Esterase</fullName>
    </submittedName>
</protein>
<dbReference type="InterPro" id="IPR029058">
    <property type="entry name" value="AB_hydrolase_fold"/>
</dbReference>
<evidence type="ECO:0000256" key="1">
    <source>
        <dbReference type="SAM" id="SignalP"/>
    </source>
</evidence>
<dbReference type="Gene3D" id="3.40.50.1820">
    <property type="entry name" value="alpha/beta hydrolase"/>
    <property type="match status" value="1"/>
</dbReference>
<dbReference type="SUPFAM" id="SSF53474">
    <property type="entry name" value="alpha/beta-Hydrolases"/>
    <property type="match status" value="1"/>
</dbReference>
<dbReference type="InterPro" id="IPR000801">
    <property type="entry name" value="Esterase-like"/>
</dbReference>
<keyword evidence="1" id="KW-0732">Signal</keyword>
<evidence type="ECO:0000313" key="3">
    <source>
        <dbReference type="Proteomes" id="UP000012317"/>
    </source>
</evidence>
<evidence type="ECO:0000313" key="2">
    <source>
        <dbReference type="EMBL" id="EMY79837.1"/>
    </source>
</evidence>
<name>N1WRG5_9FLAO</name>
<feature type="signal peptide" evidence="1">
    <location>
        <begin position="1"/>
        <end position="27"/>
    </location>
</feature>
<dbReference type="InterPro" id="IPR050583">
    <property type="entry name" value="Mycobacterial_A85_antigen"/>
</dbReference>
<dbReference type="Pfam" id="PF00756">
    <property type="entry name" value="Esterase"/>
    <property type="match status" value="1"/>
</dbReference>
<gene>
    <name evidence="2" type="ORF">pgond44_14928</name>
</gene>
<keyword evidence="3" id="KW-1185">Reference proteome</keyword>
<proteinExistence type="predicted"/>